<organism evidence="16 17">
    <name type="scientific">Stylosanthes scabra</name>
    <dbReference type="NCBI Taxonomy" id="79078"/>
    <lineage>
        <taxon>Eukaryota</taxon>
        <taxon>Viridiplantae</taxon>
        <taxon>Streptophyta</taxon>
        <taxon>Embryophyta</taxon>
        <taxon>Tracheophyta</taxon>
        <taxon>Spermatophyta</taxon>
        <taxon>Magnoliopsida</taxon>
        <taxon>eudicotyledons</taxon>
        <taxon>Gunneridae</taxon>
        <taxon>Pentapetalae</taxon>
        <taxon>rosids</taxon>
        <taxon>fabids</taxon>
        <taxon>Fabales</taxon>
        <taxon>Fabaceae</taxon>
        <taxon>Papilionoideae</taxon>
        <taxon>50 kb inversion clade</taxon>
        <taxon>dalbergioids sensu lato</taxon>
        <taxon>Dalbergieae</taxon>
        <taxon>Pterocarpus clade</taxon>
        <taxon>Stylosanthes</taxon>
    </lineage>
</organism>
<feature type="transmembrane region" description="Helical" evidence="13">
    <location>
        <begin position="1052"/>
        <end position="1070"/>
    </location>
</feature>
<dbReference type="InterPro" id="IPR003593">
    <property type="entry name" value="AAA+_ATPase"/>
</dbReference>
<evidence type="ECO:0000256" key="12">
    <source>
        <dbReference type="SAM" id="MobiDB-lite"/>
    </source>
</evidence>
<dbReference type="InterPro" id="IPR044746">
    <property type="entry name" value="ABCC_6TM_D1"/>
</dbReference>
<evidence type="ECO:0000256" key="1">
    <source>
        <dbReference type="ARBA" id="ARBA00004141"/>
    </source>
</evidence>
<name>A0ABU6TN73_9FABA</name>
<comment type="catalytic activity">
    <reaction evidence="11">
        <text>ATP + H2O + xenobioticSide 1 = ADP + phosphate + xenobioticSide 2.</text>
        <dbReference type="EC" id="7.6.2.2"/>
    </reaction>
</comment>
<dbReference type="InterPro" id="IPR017871">
    <property type="entry name" value="ABC_transporter-like_CS"/>
</dbReference>
<feature type="transmembrane region" description="Helical" evidence="13">
    <location>
        <begin position="403"/>
        <end position="425"/>
    </location>
</feature>
<dbReference type="SUPFAM" id="SSF90123">
    <property type="entry name" value="ABC transporter transmembrane region"/>
    <property type="match status" value="2"/>
</dbReference>
<evidence type="ECO:0000256" key="5">
    <source>
        <dbReference type="ARBA" id="ARBA00022692"/>
    </source>
</evidence>
<evidence type="ECO:0000259" key="15">
    <source>
        <dbReference type="PROSITE" id="PS50929"/>
    </source>
</evidence>
<feature type="transmembrane region" description="Helical" evidence="13">
    <location>
        <begin position="1171"/>
        <end position="1191"/>
    </location>
</feature>
<dbReference type="EC" id="7.6.2.2" evidence="3"/>
<comment type="subcellular location">
    <subcellularLocation>
        <location evidence="1">Membrane</location>
        <topology evidence="1">Multi-pass membrane protein</topology>
    </subcellularLocation>
</comment>
<sequence>MASGGRGRGRGRDQRGNDRNIPMDNQAEFLATMTNLANTIQAGVTHPMSWIWKKVTVGATTYESNNKEKEKTSYNKKALLCSVFSSAFNLILCLFNYFYWYRSGWSEEKLVTLLDLALKALAWGVVAVCLHKGFIIFFFSSRSDIVLVYAKHVALPAPYLVSDVVSACVGLFFCYFVCFVKNECEFSTVEEPLLNGDAHVSDNKKGAETVTPYSNAGIFSILTFSWVGPLIAVGNKKTLDLEDVPQLDSRDSVIGAFPKFREKVEADCGAVNNVTTIKLVKLLIISEWKEIVFTAVLALLNTLASYVGPYLIDAFVQYLDGQRLYENQGYVLVSIFFLAKIVECLSQRHWFFRVQQVGLRMRALLVTMIYNKALTLSCQSRQGHTSGEVINFMSVDADRIGVFSWYIHDLWMVALQISLALVILYKSLGLASIAAFVATIVVMLANVPLGTLQEKYQDKLMESKDTRMKTTSEILRNMRILKLQGWEMKFLAKITELRKTEQGWLKKFVYTSAMTTFVFWGAPTFVSVATFGTCMLMGIPLESGKILSALATFRILQEPIYSLPDTISMIAQTKVSVDRISSFLRLDDLQSDVVERLPRGSSDKAIEVVDGNFSWDLSSPNTTLKNINLTVLHGMRVAVCGTVGSGKSTLLSCILGEVPKKSGILKVCGTKAYVAQSPWIQSGKIEDNILFGNEMDRERYEKVLESCSLKKDLEVLSFGDQTVIGERGINLSGGQKQRIQIARALYQDADIYLFDDPFSAVDAHTGSHLFKECLLGQLSSKTVVYVTHQVEFLPAADLILVMKDGKITQCGKYDDLLNSGTDFMELVGAHKKALSTLESLDGGATSNEISTSEDGSVSSANGVKEKEANGYDLNGKTEEKDEPKGQLVQEEEREKGRVGFSVYWRYITTAYGGALVPFILLSQILFQVLQIGSNYWMAWATPVSQDVEPPVPGTTLLVVYVALAIGSAFCILFRAMFLATAGYKTATILFNKMHFCIFRAPMSFFDSTPSGRILNRASTDQSAVDTDIPYQIGSFAFSMIQLVGIIAVMSQVAWQVFIVFIPVIAASIWYQQYYIPSARELSRLVGVCKAPIIQHFAETISGTTTIRSFDQQSRFQETNMKLTDGYSRPKFNIAGAMEWLCFRLDMLSSITFAFSLIFLISIPQGVIDPGIAGLAVTYGLNLNMIQAWVIWNLCNLENKIISVERILQYTSIPSEPPLVVEENRPAPSWPSSGEVDIHNLQVRYAPHLPLVLRGLTCTFRGGLKTGIVGRTGSGKSTLIQTLFRIVEPATGEVMIDGINISSIGLHDLRSRLSIIPQDPTMFEGTVRNNLDPLEEYTDEQIWEALDKCQLGDEVRQKEGKLDSPG</sequence>
<feature type="transmembrane region" description="Helical" evidence="13">
    <location>
        <begin position="213"/>
        <end position="233"/>
    </location>
</feature>
<dbReference type="InterPro" id="IPR011527">
    <property type="entry name" value="ABC1_TM_dom"/>
</dbReference>
<accession>A0ABU6TN73</accession>
<dbReference type="InterPro" id="IPR036640">
    <property type="entry name" value="ABC1_TM_sf"/>
</dbReference>
<evidence type="ECO:0000256" key="6">
    <source>
        <dbReference type="ARBA" id="ARBA00022741"/>
    </source>
</evidence>
<protein>
    <recommendedName>
        <fullName evidence="3">ABC-type xenobiotic transporter</fullName>
        <ecNumber evidence="3">7.6.2.2</ecNumber>
    </recommendedName>
</protein>
<feature type="transmembrane region" description="Helical" evidence="13">
    <location>
        <begin position="431"/>
        <end position="452"/>
    </location>
</feature>
<keyword evidence="10 13" id="KW-0472">Membrane</keyword>
<dbReference type="Proteomes" id="UP001341840">
    <property type="component" value="Unassembled WGS sequence"/>
</dbReference>
<evidence type="ECO:0000256" key="3">
    <source>
        <dbReference type="ARBA" id="ARBA00012191"/>
    </source>
</evidence>
<keyword evidence="7" id="KW-0067">ATP-binding</keyword>
<comment type="caution">
    <text evidence="16">The sequence shown here is derived from an EMBL/GenBank/DDBJ whole genome shotgun (WGS) entry which is preliminary data.</text>
</comment>
<dbReference type="Pfam" id="PF00005">
    <property type="entry name" value="ABC_tran"/>
    <property type="match status" value="2"/>
</dbReference>
<dbReference type="Pfam" id="PF00664">
    <property type="entry name" value="ABC_membrane"/>
    <property type="match status" value="2"/>
</dbReference>
<evidence type="ECO:0000259" key="14">
    <source>
        <dbReference type="PROSITE" id="PS50893"/>
    </source>
</evidence>
<evidence type="ECO:0000256" key="7">
    <source>
        <dbReference type="ARBA" id="ARBA00022840"/>
    </source>
</evidence>
<feature type="domain" description="ABC transmembrane type-1" evidence="15">
    <location>
        <begin position="292"/>
        <end position="572"/>
    </location>
</feature>
<proteinExistence type="inferred from homology"/>
<feature type="transmembrane region" description="Helical" evidence="13">
    <location>
        <begin position="120"/>
        <end position="139"/>
    </location>
</feature>
<comment type="similarity">
    <text evidence="2">Belongs to the ABC transporter superfamily. ABCC family. Conjugate transporter (TC 3.A.1.208) subfamily.</text>
</comment>
<evidence type="ECO:0000256" key="4">
    <source>
        <dbReference type="ARBA" id="ARBA00022448"/>
    </source>
</evidence>
<evidence type="ECO:0000256" key="9">
    <source>
        <dbReference type="ARBA" id="ARBA00022989"/>
    </source>
</evidence>
<dbReference type="Gene3D" id="1.20.1560.10">
    <property type="entry name" value="ABC transporter type 1, transmembrane domain"/>
    <property type="match status" value="2"/>
</dbReference>
<feature type="domain" description="ABC transporter" evidence="14">
    <location>
        <begin position="606"/>
        <end position="829"/>
    </location>
</feature>
<keyword evidence="4" id="KW-0813">Transport</keyword>
<dbReference type="EMBL" id="JASCZI010091422">
    <property type="protein sequence ID" value="MED6150257.1"/>
    <property type="molecule type" value="Genomic_DNA"/>
</dbReference>
<feature type="domain" description="ABC transmembrane type-1" evidence="15">
    <location>
        <begin position="918"/>
        <end position="1198"/>
    </location>
</feature>
<keyword evidence="5 13" id="KW-0812">Transmembrane</keyword>
<dbReference type="CDD" id="cd18579">
    <property type="entry name" value="ABC_6TM_ABCC_D1"/>
    <property type="match status" value="1"/>
</dbReference>
<feature type="transmembrane region" description="Helical" evidence="13">
    <location>
        <begin position="957"/>
        <end position="983"/>
    </location>
</feature>
<keyword evidence="9 13" id="KW-1133">Transmembrane helix</keyword>
<dbReference type="InterPro" id="IPR050173">
    <property type="entry name" value="ABC_transporter_C-like"/>
</dbReference>
<evidence type="ECO:0000256" key="2">
    <source>
        <dbReference type="ARBA" id="ARBA00009726"/>
    </source>
</evidence>
<dbReference type="InterPro" id="IPR003439">
    <property type="entry name" value="ABC_transporter-like_ATP-bd"/>
</dbReference>
<evidence type="ECO:0000256" key="13">
    <source>
        <dbReference type="SAM" id="Phobius"/>
    </source>
</evidence>
<keyword evidence="6" id="KW-0547">Nucleotide-binding</keyword>
<dbReference type="InterPro" id="IPR027417">
    <property type="entry name" value="P-loop_NTPase"/>
</dbReference>
<keyword evidence="17" id="KW-1185">Reference proteome</keyword>
<dbReference type="PROSITE" id="PS50929">
    <property type="entry name" value="ABC_TM1F"/>
    <property type="match status" value="2"/>
</dbReference>
<feature type="transmembrane region" description="Helical" evidence="13">
    <location>
        <begin position="903"/>
        <end position="926"/>
    </location>
</feature>
<feature type="transmembrane region" description="Helical" evidence="13">
    <location>
        <begin position="1146"/>
        <end position="1165"/>
    </location>
</feature>
<dbReference type="CDD" id="cd03250">
    <property type="entry name" value="ABCC_MRP_domain1"/>
    <property type="match status" value="1"/>
</dbReference>
<reference evidence="16 17" key="1">
    <citation type="journal article" date="2023" name="Plants (Basel)">
        <title>Bridging the Gap: Combining Genomics and Transcriptomics Approaches to Understand Stylosanthes scabra, an Orphan Legume from the Brazilian Caatinga.</title>
        <authorList>
            <person name="Ferreira-Neto J.R.C."/>
            <person name="da Silva M.D."/>
            <person name="Binneck E."/>
            <person name="de Melo N.F."/>
            <person name="da Silva R.H."/>
            <person name="de Melo A.L.T.M."/>
            <person name="Pandolfi V."/>
            <person name="Bustamante F.O."/>
            <person name="Brasileiro-Vidal A.C."/>
            <person name="Benko-Iseppon A.M."/>
        </authorList>
    </citation>
    <scope>NUCLEOTIDE SEQUENCE [LARGE SCALE GENOMIC DNA]</scope>
    <source>
        <tissue evidence="16">Leaves</tissue>
    </source>
</reference>
<evidence type="ECO:0000256" key="8">
    <source>
        <dbReference type="ARBA" id="ARBA00022967"/>
    </source>
</evidence>
<evidence type="ECO:0000313" key="16">
    <source>
        <dbReference type="EMBL" id="MED6150257.1"/>
    </source>
</evidence>
<evidence type="ECO:0000256" key="10">
    <source>
        <dbReference type="ARBA" id="ARBA00023136"/>
    </source>
</evidence>
<dbReference type="PANTHER" id="PTHR24223:SF181">
    <property type="entry name" value="ABC TRANSPORTER C FAMILY MEMBER 3"/>
    <property type="match status" value="1"/>
</dbReference>
<evidence type="ECO:0000256" key="11">
    <source>
        <dbReference type="ARBA" id="ARBA00034018"/>
    </source>
</evidence>
<dbReference type="InterPro" id="IPR044726">
    <property type="entry name" value="ABCC_6TM_D2"/>
</dbReference>
<feature type="transmembrane region" description="Helical" evidence="13">
    <location>
        <begin position="291"/>
        <end position="312"/>
    </location>
</feature>
<gene>
    <name evidence="16" type="primary">ABCC3_4</name>
    <name evidence="16" type="ORF">PIB30_070691</name>
</gene>
<dbReference type="PROSITE" id="PS50893">
    <property type="entry name" value="ABC_TRANSPORTER_2"/>
    <property type="match status" value="1"/>
</dbReference>
<evidence type="ECO:0000313" key="17">
    <source>
        <dbReference type="Proteomes" id="UP001341840"/>
    </source>
</evidence>
<dbReference type="CDD" id="cd18580">
    <property type="entry name" value="ABC_6TM_ABCC_D2"/>
    <property type="match status" value="1"/>
</dbReference>
<feature type="transmembrane region" description="Helical" evidence="13">
    <location>
        <begin position="160"/>
        <end position="182"/>
    </location>
</feature>
<dbReference type="SMART" id="SM00382">
    <property type="entry name" value="AAA"/>
    <property type="match status" value="2"/>
</dbReference>
<dbReference type="PROSITE" id="PS00211">
    <property type="entry name" value="ABC_TRANSPORTER_1"/>
    <property type="match status" value="1"/>
</dbReference>
<dbReference type="PANTHER" id="PTHR24223">
    <property type="entry name" value="ATP-BINDING CASSETTE SUB-FAMILY C"/>
    <property type="match status" value="1"/>
</dbReference>
<dbReference type="Gene3D" id="3.40.50.300">
    <property type="entry name" value="P-loop containing nucleotide triphosphate hydrolases"/>
    <property type="match status" value="2"/>
</dbReference>
<feature type="transmembrane region" description="Helical" evidence="13">
    <location>
        <begin position="332"/>
        <end position="352"/>
    </location>
</feature>
<dbReference type="SUPFAM" id="SSF52540">
    <property type="entry name" value="P-loop containing nucleoside triphosphate hydrolases"/>
    <property type="match status" value="2"/>
</dbReference>
<feature type="transmembrane region" description="Helical" evidence="13">
    <location>
        <begin position="78"/>
        <end position="100"/>
    </location>
</feature>
<feature type="region of interest" description="Disordered" evidence="12">
    <location>
        <begin position="1"/>
        <end position="21"/>
    </location>
</feature>
<keyword evidence="8" id="KW-1278">Translocase</keyword>